<evidence type="ECO:0000259" key="1">
    <source>
        <dbReference type="PROSITE" id="PS50181"/>
    </source>
</evidence>
<organism evidence="2 3">
    <name type="scientific">Lactuca sativa</name>
    <name type="common">Garden lettuce</name>
    <dbReference type="NCBI Taxonomy" id="4236"/>
    <lineage>
        <taxon>Eukaryota</taxon>
        <taxon>Viridiplantae</taxon>
        <taxon>Streptophyta</taxon>
        <taxon>Embryophyta</taxon>
        <taxon>Tracheophyta</taxon>
        <taxon>Spermatophyta</taxon>
        <taxon>Magnoliopsida</taxon>
        <taxon>eudicotyledons</taxon>
        <taxon>Gunneridae</taxon>
        <taxon>Pentapetalae</taxon>
        <taxon>asterids</taxon>
        <taxon>campanulids</taxon>
        <taxon>Asterales</taxon>
        <taxon>Asteraceae</taxon>
        <taxon>Cichorioideae</taxon>
        <taxon>Cichorieae</taxon>
        <taxon>Lactucinae</taxon>
        <taxon>Lactuca</taxon>
    </lineage>
</organism>
<comment type="caution">
    <text evidence="2">The sequence shown here is derived from an EMBL/GenBank/DDBJ whole genome shotgun (WGS) entry which is preliminary data.</text>
</comment>
<dbReference type="InterPro" id="IPR050796">
    <property type="entry name" value="SCF_F-box_component"/>
</dbReference>
<dbReference type="PANTHER" id="PTHR31672:SF13">
    <property type="entry name" value="F-BOX PROTEIN CPR30-LIKE"/>
    <property type="match status" value="1"/>
</dbReference>
<dbReference type="PROSITE" id="PS50181">
    <property type="entry name" value="FBOX"/>
    <property type="match status" value="1"/>
</dbReference>
<keyword evidence="3" id="KW-1185">Reference proteome</keyword>
<dbReference type="Gene3D" id="1.20.1280.50">
    <property type="match status" value="1"/>
</dbReference>
<dbReference type="Proteomes" id="UP000235145">
    <property type="component" value="Unassembled WGS sequence"/>
</dbReference>
<dbReference type="InterPro" id="IPR017451">
    <property type="entry name" value="F-box-assoc_interact_dom"/>
</dbReference>
<name>A0A9R1UCN7_LACSA</name>
<evidence type="ECO:0000313" key="2">
    <source>
        <dbReference type="EMBL" id="KAJ0184673.1"/>
    </source>
</evidence>
<evidence type="ECO:0000313" key="3">
    <source>
        <dbReference type="Proteomes" id="UP000235145"/>
    </source>
</evidence>
<sequence>MTSDMQPYVLLGLRSTDIFRLYRDLVEYCFGTAMSSSKSRKSLDPSMEDLPAHLMVDILSRLPVKTIIHCKCVCKKWLDLISESYFADHHLSRSPSGIMIYHNSNEVFRNAEEEQKTGYLRTGILRWVEVEDKLDHHYLHHDPIMSLDLNLAPIFQKSQILPVGSVNGLLCLWQFGPQHDKTYICNPITREYMILPKPQYYLQHNAHLVYCFGVAPLTNEYKVIRIFQGEKIPYFSSNSRPIISQAEVYTLGTGQWRSLGHVPYWLKGMYGPFLNGHAHWTVLDKDSSEKLCVFDFEKETFELFPSPPCEARDENLIFKSLGVLKGCLCRCESYDSQLVVWVMKEYGIKKSWRKEFVVMESENTDLDLLTLETVDLITGFKDGTVLMASYRDTLLVYCPRREIILDTEMFYRYFKGYTFRPSFRRLHNFENERSIHLLYNC</sequence>
<dbReference type="Pfam" id="PF00646">
    <property type="entry name" value="F-box"/>
    <property type="match status" value="1"/>
</dbReference>
<dbReference type="SUPFAM" id="SSF81383">
    <property type="entry name" value="F-box domain"/>
    <property type="match status" value="1"/>
</dbReference>
<dbReference type="InterPro" id="IPR013187">
    <property type="entry name" value="F-box-assoc_dom_typ3"/>
</dbReference>
<dbReference type="AlphaFoldDB" id="A0A9R1UCN7"/>
<protein>
    <recommendedName>
        <fullName evidence="1">F-box domain-containing protein</fullName>
    </recommendedName>
</protein>
<dbReference type="CDD" id="cd22157">
    <property type="entry name" value="F-box_AtFBW1-like"/>
    <property type="match status" value="1"/>
</dbReference>
<dbReference type="SMART" id="SM00256">
    <property type="entry name" value="FBOX"/>
    <property type="match status" value="1"/>
</dbReference>
<dbReference type="PANTHER" id="PTHR31672">
    <property type="entry name" value="BNACNNG10540D PROTEIN"/>
    <property type="match status" value="1"/>
</dbReference>
<proteinExistence type="predicted"/>
<reference evidence="2 3" key="1">
    <citation type="journal article" date="2017" name="Nat. Commun.">
        <title>Genome assembly with in vitro proximity ligation data and whole-genome triplication in lettuce.</title>
        <authorList>
            <person name="Reyes-Chin-Wo S."/>
            <person name="Wang Z."/>
            <person name="Yang X."/>
            <person name="Kozik A."/>
            <person name="Arikit S."/>
            <person name="Song C."/>
            <person name="Xia L."/>
            <person name="Froenicke L."/>
            <person name="Lavelle D.O."/>
            <person name="Truco M.J."/>
            <person name="Xia R."/>
            <person name="Zhu S."/>
            <person name="Xu C."/>
            <person name="Xu H."/>
            <person name="Xu X."/>
            <person name="Cox K."/>
            <person name="Korf I."/>
            <person name="Meyers B.C."/>
            <person name="Michelmore R.W."/>
        </authorList>
    </citation>
    <scope>NUCLEOTIDE SEQUENCE [LARGE SCALE GENOMIC DNA]</scope>
    <source>
        <strain evidence="3">cv. Salinas</strain>
        <tissue evidence="2">Seedlings</tissue>
    </source>
</reference>
<gene>
    <name evidence="2" type="ORF">LSAT_V11C900497920</name>
</gene>
<dbReference type="Pfam" id="PF08268">
    <property type="entry name" value="FBA_3"/>
    <property type="match status" value="1"/>
</dbReference>
<dbReference type="NCBIfam" id="TIGR01640">
    <property type="entry name" value="F_box_assoc_1"/>
    <property type="match status" value="1"/>
</dbReference>
<accession>A0A9R1UCN7</accession>
<feature type="domain" description="F-box" evidence="1">
    <location>
        <begin position="44"/>
        <end position="89"/>
    </location>
</feature>
<dbReference type="EMBL" id="NBSK02000009">
    <property type="protein sequence ID" value="KAJ0184673.1"/>
    <property type="molecule type" value="Genomic_DNA"/>
</dbReference>
<dbReference type="InterPro" id="IPR001810">
    <property type="entry name" value="F-box_dom"/>
</dbReference>
<dbReference type="InterPro" id="IPR036047">
    <property type="entry name" value="F-box-like_dom_sf"/>
</dbReference>